<dbReference type="Proteomes" id="UP000254065">
    <property type="component" value="Unassembled WGS sequence"/>
</dbReference>
<keyword evidence="2" id="KW-0378">Hydrolase</keyword>
<proteinExistence type="predicted"/>
<name>A0A378R2M6_9GAMM</name>
<keyword evidence="1" id="KW-0732">Signal</keyword>
<feature type="signal peptide" evidence="1">
    <location>
        <begin position="1"/>
        <end position="20"/>
    </location>
</feature>
<protein>
    <submittedName>
        <fullName evidence="2">Beta-lactamase hcpC</fullName>
        <ecNumber evidence="2">3.5.2.6</ecNumber>
    </submittedName>
</protein>
<dbReference type="InterPro" id="IPR050767">
    <property type="entry name" value="Sel1_AlgK"/>
</dbReference>
<dbReference type="RefSeq" id="WP_218563987.1">
    <property type="nucleotide sequence ID" value="NZ_UGQB01000004.1"/>
</dbReference>
<dbReference type="SMART" id="SM00671">
    <property type="entry name" value="SEL1"/>
    <property type="match status" value="3"/>
</dbReference>
<dbReference type="InterPro" id="IPR011990">
    <property type="entry name" value="TPR-like_helical_dom_sf"/>
</dbReference>
<dbReference type="EC" id="3.5.2.6" evidence="2"/>
<feature type="chain" id="PRO_5016878469" evidence="1">
    <location>
        <begin position="21"/>
        <end position="155"/>
    </location>
</feature>
<dbReference type="Pfam" id="PF08238">
    <property type="entry name" value="Sel1"/>
    <property type="match status" value="3"/>
</dbReference>
<reference evidence="2 3" key="1">
    <citation type="submission" date="2018-06" db="EMBL/GenBank/DDBJ databases">
        <authorList>
            <consortium name="Pathogen Informatics"/>
            <person name="Doyle S."/>
        </authorList>
    </citation>
    <scope>NUCLEOTIDE SEQUENCE [LARGE SCALE GENOMIC DNA]</scope>
    <source>
        <strain evidence="2 3">NCTC12877</strain>
    </source>
</reference>
<accession>A0A378R2M6</accession>
<evidence type="ECO:0000313" key="3">
    <source>
        <dbReference type="Proteomes" id="UP000254065"/>
    </source>
</evidence>
<dbReference type="AlphaFoldDB" id="A0A378R2M6"/>
<dbReference type="InterPro" id="IPR006597">
    <property type="entry name" value="Sel1-like"/>
</dbReference>
<dbReference type="Gene3D" id="1.25.40.10">
    <property type="entry name" value="Tetratricopeptide repeat domain"/>
    <property type="match status" value="1"/>
</dbReference>
<sequence length="155" mass="18033">MFKKLSLLTAGLLLSVSVFANDLQDLIKKEKNGDIESQIELVDYYRHNQDNVNYLHWLEKVAYQGNKIAQYNLGQAYRVGDIVKQDYAQAIEWYLKSANQNYSESQFVLGSMYEHALGVERDYQKAMEWYLRASDNYHQEAMYNIGVMYDMGMGG</sequence>
<gene>
    <name evidence="2" type="primary">hcpC_1</name>
    <name evidence="2" type="ORF">NCTC12877_01101</name>
</gene>
<dbReference type="PANTHER" id="PTHR11102:SF160">
    <property type="entry name" value="ERAD-ASSOCIATED E3 UBIQUITIN-PROTEIN LIGASE COMPONENT HRD3"/>
    <property type="match status" value="1"/>
</dbReference>
<dbReference type="STRING" id="1122244.GCA_000426885_01482"/>
<dbReference type="PANTHER" id="PTHR11102">
    <property type="entry name" value="SEL-1-LIKE PROTEIN"/>
    <property type="match status" value="1"/>
</dbReference>
<dbReference type="EMBL" id="UGQB01000004">
    <property type="protein sequence ID" value="STZ08110.1"/>
    <property type="molecule type" value="Genomic_DNA"/>
</dbReference>
<evidence type="ECO:0000313" key="2">
    <source>
        <dbReference type="EMBL" id="STZ08110.1"/>
    </source>
</evidence>
<evidence type="ECO:0000256" key="1">
    <source>
        <dbReference type="SAM" id="SignalP"/>
    </source>
</evidence>
<organism evidence="2 3">
    <name type="scientific">Moraxella caprae</name>
    <dbReference type="NCBI Taxonomy" id="90240"/>
    <lineage>
        <taxon>Bacteria</taxon>
        <taxon>Pseudomonadati</taxon>
        <taxon>Pseudomonadota</taxon>
        <taxon>Gammaproteobacteria</taxon>
        <taxon>Moraxellales</taxon>
        <taxon>Moraxellaceae</taxon>
        <taxon>Moraxella</taxon>
    </lineage>
</organism>
<keyword evidence="3" id="KW-1185">Reference proteome</keyword>
<dbReference type="GO" id="GO:0008800">
    <property type="term" value="F:beta-lactamase activity"/>
    <property type="evidence" value="ECO:0007669"/>
    <property type="project" value="UniProtKB-EC"/>
</dbReference>
<dbReference type="SUPFAM" id="SSF81901">
    <property type="entry name" value="HCP-like"/>
    <property type="match status" value="1"/>
</dbReference>